<evidence type="ECO:0000313" key="1">
    <source>
        <dbReference type="EMBL" id="MFD1234311.1"/>
    </source>
</evidence>
<name>A0ABW3VHU6_9PSEU</name>
<protein>
    <recommendedName>
        <fullName evidence="3">DUF1902 domain-containing protein</fullName>
    </recommendedName>
</protein>
<keyword evidence="2" id="KW-1185">Reference proteome</keyword>
<evidence type="ECO:0000313" key="2">
    <source>
        <dbReference type="Proteomes" id="UP001597182"/>
    </source>
</evidence>
<dbReference type="Proteomes" id="UP001597182">
    <property type="component" value="Unassembled WGS sequence"/>
</dbReference>
<organism evidence="1 2">
    <name type="scientific">Pseudonocardia benzenivorans</name>
    <dbReference type="NCBI Taxonomy" id="228005"/>
    <lineage>
        <taxon>Bacteria</taxon>
        <taxon>Bacillati</taxon>
        <taxon>Actinomycetota</taxon>
        <taxon>Actinomycetes</taxon>
        <taxon>Pseudonocardiales</taxon>
        <taxon>Pseudonocardiaceae</taxon>
        <taxon>Pseudonocardia</taxon>
    </lineage>
</organism>
<evidence type="ECO:0008006" key="3">
    <source>
        <dbReference type="Google" id="ProtNLM"/>
    </source>
</evidence>
<sequence length="84" mass="8962">MSAPEAEERRFEVVAWMADRRMVLYVPAIEAATSVRDMTEADDAARGLIADLTGLEPVTIRCDIRVGRAGGLGHMGGGPVGYAD</sequence>
<gene>
    <name evidence="1" type="ORF">ACFQ34_13555</name>
</gene>
<reference evidence="2" key="1">
    <citation type="journal article" date="2019" name="Int. J. Syst. Evol. Microbiol.">
        <title>The Global Catalogue of Microorganisms (GCM) 10K type strain sequencing project: providing services to taxonomists for standard genome sequencing and annotation.</title>
        <authorList>
            <consortium name="The Broad Institute Genomics Platform"/>
            <consortium name="The Broad Institute Genome Sequencing Center for Infectious Disease"/>
            <person name="Wu L."/>
            <person name="Ma J."/>
        </authorList>
    </citation>
    <scope>NUCLEOTIDE SEQUENCE [LARGE SCALE GENOMIC DNA]</scope>
    <source>
        <strain evidence="2">CCUG 49018</strain>
    </source>
</reference>
<proteinExistence type="predicted"/>
<accession>A0ABW3VHU6</accession>
<dbReference type="RefSeq" id="WP_132975528.1">
    <property type="nucleotide sequence ID" value="NZ_BAABKS010000050.1"/>
</dbReference>
<dbReference type="EMBL" id="JBHTMB010000124">
    <property type="protein sequence ID" value="MFD1234311.1"/>
    <property type="molecule type" value="Genomic_DNA"/>
</dbReference>
<comment type="caution">
    <text evidence="1">The sequence shown here is derived from an EMBL/GenBank/DDBJ whole genome shotgun (WGS) entry which is preliminary data.</text>
</comment>